<sequence length="67" mass="7315">MNFASQSRVTSLRQFSKSGNIQHQKMLQCARVVMSELSDAESTGDGYDHTTLQESATDSLSFSSNPA</sequence>
<dbReference type="EMBL" id="JAHUTI010011121">
    <property type="protein sequence ID" value="MED6235980.1"/>
    <property type="molecule type" value="Genomic_DNA"/>
</dbReference>
<accession>A0ABU7AEY9</accession>
<name>A0ABU7AEY9_9TELE</name>
<proteinExistence type="predicted"/>
<evidence type="ECO:0000313" key="3">
    <source>
        <dbReference type="Proteomes" id="UP001345963"/>
    </source>
</evidence>
<feature type="region of interest" description="Disordered" evidence="1">
    <location>
        <begin position="38"/>
        <end position="67"/>
    </location>
</feature>
<organism evidence="2 3">
    <name type="scientific">Ataeniobius toweri</name>
    <dbReference type="NCBI Taxonomy" id="208326"/>
    <lineage>
        <taxon>Eukaryota</taxon>
        <taxon>Metazoa</taxon>
        <taxon>Chordata</taxon>
        <taxon>Craniata</taxon>
        <taxon>Vertebrata</taxon>
        <taxon>Euteleostomi</taxon>
        <taxon>Actinopterygii</taxon>
        <taxon>Neopterygii</taxon>
        <taxon>Teleostei</taxon>
        <taxon>Neoteleostei</taxon>
        <taxon>Acanthomorphata</taxon>
        <taxon>Ovalentaria</taxon>
        <taxon>Atherinomorphae</taxon>
        <taxon>Cyprinodontiformes</taxon>
        <taxon>Goodeidae</taxon>
        <taxon>Ataeniobius</taxon>
    </lineage>
</organism>
<evidence type="ECO:0000313" key="2">
    <source>
        <dbReference type="EMBL" id="MED6235980.1"/>
    </source>
</evidence>
<reference evidence="2 3" key="1">
    <citation type="submission" date="2021-07" db="EMBL/GenBank/DDBJ databases">
        <authorList>
            <person name="Palmer J.M."/>
        </authorList>
    </citation>
    <scope>NUCLEOTIDE SEQUENCE [LARGE SCALE GENOMIC DNA]</scope>
    <source>
        <strain evidence="2 3">AT_MEX2019</strain>
        <tissue evidence="2">Muscle</tissue>
    </source>
</reference>
<comment type="caution">
    <text evidence="2">The sequence shown here is derived from an EMBL/GenBank/DDBJ whole genome shotgun (WGS) entry which is preliminary data.</text>
</comment>
<protein>
    <submittedName>
        <fullName evidence="2">Uncharacterized protein</fullName>
    </submittedName>
</protein>
<dbReference type="Proteomes" id="UP001345963">
    <property type="component" value="Unassembled WGS sequence"/>
</dbReference>
<keyword evidence="3" id="KW-1185">Reference proteome</keyword>
<feature type="compositionally biased region" description="Polar residues" evidence="1">
    <location>
        <begin position="50"/>
        <end position="67"/>
    </location>
</feature>
<evidence type="ECO:0000256" key="1">
    <source>
        <dbReference type="SAM" id="MobiDB-lite"/>
    </source>
</evidence>
<gene>
    <name evidence="2" type="ORF">ATANTOWER_002767</name>
</gene>